<accession>A0ABP6GFQ2</accession>
<keyword evidence="2" id="KW-0732">Signal</keyword>
<organism evidence="3 4">
    <name type="scientific">Actinocorallia aurantiaca</name>
    <dbReference type="NCBI Taxonomy" id="46204"/>
    <lineage>
        <taxon>Bacteria</taxon>
        <taxon>Bacillati</taxon>
        <taxon>Actinomycetota</taxon>
        <taxon>Actinomycetes</taxon>
        <taxon>Streptosporangiales</taxon>
        <taxon>Thermomonosporaceae</taxon>
        <taxon>Actinocorallia</taxon>
    </lineage>
</organism>
<feature type="signal peptide" evidence="2">
    <location>
        <begin position="1"/>
        <end position="24"/>
    </location>
</feature>
<evidence type="ECO:0000313" key="3">
    <source>
        <dbReference type="EMBL" id="GAA2722475.1"/>
    </source>
</evidence>
<feature type="chain" id="PRO_5046024315" description="DUF11 domain-containing protein" evidence="2">
    <location>
        <begin position="25"/>
        <end position="204"/>
    </location>
</feature>
<evidence type="ECO:0000256" key="2">
    <source>
        <dbReference type="SAM" id="SignalP"/>
    </source>
</evidence>
<feature type="region of interest" description="Disordered" evidence="1">
    <location>
        <begin position="169"/>
        <end position="204"/>
    </location>
</feature>
<evidence type="ECO:0000313" key="4">
    <source>
        <dbReference type="Proteomes" id="UP001501842"/>
    </source>
</evidence>
<dbReference type="RefSeq" id="WP_344449505.1">
    <property type="nucleotide sequence ID" value="NZ_BAAATZ010000006.1"/>
</dbReference>
<protein>
    <recommendedName>
        <fullName evidence="5">DUF11 domain-containing protein</fullName>
    </recommendedName>
</protein>
<evidence type="ECO:0000256" key="1">
    <source>
        <dbReference type="SAM" id="MobiDB-lite"/>
    </source>
</evidence>
<reference evidence="4" key="1">
    <citation type="journal article" date="2019" name="Int. J. Syst. Evol. Microbiol.">
        <title>The Global Catalogue of Microorganisms (GCM) 10K type strain sequencing project: providing services to taxonomists for standard genome sequencing and annotation.</title>
        <authorList>
            <consortium name="The Broad Institute Genomics Platform"/>
            <consortium name="The Broad Institute Genome Sequencing Center for Infectious Disease"/>
            <person name="Wu L."/>
            <person name="Ma J."/>
        </authorList>
    </citation>
    <scope>NUCLEOTIDE SEQUENCE [LARGE SCALE GENOMIC DNA]</scope>
    <source>
        <strain evidence="4">JCM 8201</strain>
    </source>
</reference>
<dbReference type="Proteomes" id="UP001501842">
    <property type="component" value="Unassembled WGS sequence"/>
</dbReference>
<keyword evidence="4" id="KW-1185">Reference proteome</keyword>
<evidence type="ECO:0008006" key="5">
    <source>
        <dbReference type="Google" id="ProtNLM"/>
    </source>
</evidence>
<proteinExistence type="predicted"/>
<feature type="compositionally biased region" description="Basic and acidic residues" evidence="1">
    <location>
        <begin position="188"/>
        <end position="198"/>
    </location>
</feature>
<comment type="caution">
    <text evidence="3">The sequence shown here is derived from an EMBL/GenBank/DDBJ whole genome shotgun (WGS) entry which is preliminary data.</text>
</comment>
<dbReference type="EMBL" id="BAAATZ010000006">
    <property type="protein sequence ID" value="GAA2722475.1"/>
    <property type="molecule type" value="Genomic_DNA"/>
</dbReference>
<gene>
    <name evidence="3" type="ORF">GCM10010439_15300</name>
</gene>
<sequence>MSGWTTWPAFAAAAALALPGTALALPGRTPPVTVPPAPARHEFASFEPPDPASADLTVVGGLWSLRPGGAETAYISVANGGPAEARRPVLTVTLPKELTAADTSGCRQAASSLSPEGVTTITCRWKRIRPAGHRLVPLKLQAARLRRSDAGLARPKVLLQVASATPELAEEDNRDSFRVRIQPLLPDPPERPPTKADLEGEAAP</sequence>
<name>A0ABP6GFQ2_9ACTN</name>